<proteinExistence type="predicted"/>
<feature type="transmembrane region" description="Helical" evidence="7">
    <location>
        <begin position="44"/>
        <end position="67"/>
    </location>
</feature>
<dbReference type="PRINTS" id="PR00447">
    <property type="entry name" value="NATRESASSCMP"/>
</dbReference>
<feature type="transmembrane region" description="Helical" evidence="7">
    <location>
        <begin position="117"/>
        <end position="139"/>
    </location>
</feature>
<evidence type="ECO:0000256" key="2">
    <source>
        <dbReference type="ARBA" id="ARBA00022448"/>
    </source>
</evidence>
<keyword evidence="6 7" id="KW-0472">Membrane</keyword>
<evidence type="ECO:0000313" key="9">
    <source>
        <dbReference type="Proteomes" id="UP000253383"/>
    </source>
</evidence>
<dbReference type="GO" id="GO:0015086">
    <property type="term" value="F:cadmium ion transmembrane transporter activity"/>
    <property type="evidence" value="ECO:0007669"/>
    <property type="project" value="TreeGrafter"/>
</dbReference>
<keyword evidence="5 7" id="KW-1133">Transmembrane helix</keyword>
<sequence length="397" mass="41606">MPKSLSFRSGLGSVLFWSVISAAFIGPGTVTTCAMAGSRFGLDLLWALTFSTIGTIVLQEAAARITIASGLSLGQVVARSYGTGSRWIAGALLFSIVLGCAAYQAGNILGAVAGLSMILPVSPVWLTAGIGLVCIFLLWQGSTRLIANFLGVIVFVMGVAFAYVATRTDVSAGMFVKALVVPVATADSFVLVIGLIGTTIVPYNLFLASGLGKGQSLAEMRWGIGLAVLIGGLISMAILVTGTLVTGEFSFQQVADALANRVGGWSRRLFAFGLFAAGFTSALTAPMAAAVTSQSLLGWAGSSWRYRLVWLGVMGVGLMFGLMNARPVPVIIVVQAINGVLLPVVTIFLFRAVNDKKLIPEAYRNSGLQNLAMLVVVAVSLLFGGWNVWLAVQNWLK</sequence>
<gene>
    <name evidence="8" type="ORF">DUE52_27340</name>
</gene>
<feature type="transmembrane region" description="Helical" evidence="7">
    <location>
        <begin position="178"/>
        <end position="203"/>
    </location>
</feature>
<keyword evidence="2" id="KW-0813">Transport</keyword>
<evidence type="ECO:0000256" key="1">
    <source>
        <dbReference type="ARBA" id="ARBA00004141"/>
    </source>
</evidence>
<keyword evidence="9" id="KW-1185">Reference proteome</keyword>
<dbReference type="GO" id="GO:0005886">
    <property type="term" value="C:plasma membrane"/>
    <property type="evidence" value="ECO:0007669"/>
    <property type="project" value="TreeGrafter"/>
</dbReference>
<dbReference type="OrthoDB" id="9787548at2"/>
<evidence type="ECO:0000313" key="8">
    <source>
        <dbReference type="EMBL" id="RCR66255.1"/>
    </source>
</evidence>
<protein>
    <submittedName>
        <fullName evidence="8">Divalent metal cation transporter</fullName>
    </submittedName>
</protein>
<feature type="transmembrane region" description="Helical" evidence="7">
    <location>
        <begin position="15"/>
        <end position="37"/>
    </location>
</feature>
<dbReference type="GO" id="GO:0034755">
    <property type="term" value="P:iron ion transmembrane transport"/>
    <property type="evidence" value="ECO:0007669"/>
    <property type="project" value="TreeGrafter"/>
</dbReference>
<dbReference type="EMBL" id="QOWE01000029">
    <property type="protein sequence ID" value="RCR66255.1"/>
    <property type="molecule type" value="Genomic_DNA"/>
</dbReference>
<evidence type="ECO:0000256" key="7">
    <source>
        <dbReference type="SAM" id="Phobius"/>
    </source>
</evidence>
<accession>A0A368JG59</accession>
<organism evidence="8 9">
    <name type="scientific">Larkinella punicea</name>
    <dbReference type="NCBI Taxonomy" id="2315727"/>
    <lineage>
        <taxon>Bacteria</taxon>
        <taxon>Pseudomonadati</taxon>
        <taxon>Bacteroidota</taxon>
        <taxon>Cytophagia</taxon>
        <taxon>Cytophagales</taxon>
        <taxon>Spirosomataceae</taxon>
        <taxon>Larkinella</taxon>
    </lineage>
</organism>
<keyword evidence="3 7" id="KW-0812">Transmembrane</keyword>
<evidence type="ECO:0000256" key="6">
    <source>
        <dbReference type="ARBA" id="ARBA00023136"/>
    </source>
</evidence>
<comment type="caution">
    <text evidence="8">The sequence shown here is derived from an EMBL/GenBank/DDBJ whole genome shotgun (WGS) entry which is preliminary data.</text>
</comment>
<dbReference type="GO" id="GO:0015293">
    <property type="term" value="F:symporter activity"/>
    <property type="evidence" value="ECO:0007669"/>
    <property type="project" value="UniProtKB-KW"/>
</dbReference>
<comment type="subcellular location">
    <subcellularLocation>
        <location evidence="1">Membrane</location>
        <topology evidence="1">Multi-pass membrane protein</topology>
    </subcellularLocation>
</comment>
<keyword evidence="4" id="KW-0769">Symport</keyword>
<feature type="transmembrane region" description="Helical" evidence="7">
    <location>
        <begin position="145"/>
        <end position="166"/>
    </location>
</feature>
<feature type="transmembrane region" description="Helical" evidence="7">
    <location>
        <begin position="304"/>
        <end position="323"/>
    </location>
</feature>
<dbReference type="PANTHER" id="PTHR11706:SF33">
    <property type="entry name" value="NATURAL RESISTANCE-ASSOCIATED MACROPHAGE PROTEIN 2"/>
    <property type="match status" value="1"/>
</dbReference>
<dbReference type="Proteomes" id="UP000253383">
    <property type="component" value="Unassembled WGS sequence"/>
</dbReference>
<evidence type="ECO:0000256" key="3">
    <source>
        <dbReference type="ARBA" id="ARBA00022692"/>
    </source>
</evidence>
<evidence type="ECO:0000256" key="5">
    <source>
        <dbReference type="ARBA" id="ARBA00022989"/>
    </source>
</evidence>
<feature type="transmembrane region" description="Helical" evidence="7">
    <location>
        <begin position="223"/>
        <end position="249"/>
    </location>
</feature>
<dbReference type="RefSeq" id="WP_114409272.1">
    <property type="nucleotide sequence ID" value="NZ_QOWE01000029.1"/>
</dbReference>
<dbReference type="GO" id="GO:0005384">
    <property type="term" value="F:manganese ion transmembrane transporter activity"/>
    <property type="evidence" value="ECO:0007669"/>
    <property type="project" value="TreeGrafter"/>
</dbReference>
<dbReference type="InterPro" id="IPR001046">
    <property type="entry name" value="NRAMP_fam"/>
</dbReference>
<dbReference type="AlphaFoldDB" id="A0A368JG59"/>
<reference evidence="8 9" key="1">
    <citation type="submission" date="2018-07" db="EMBL/GenBank/DDBJ databases">
        <title>Genome analysis of Larkinella rosea.</title>
        <authorList>
            <person name="Zhou Z."/>
            <person name="Wang G."/>
        </authorList>
    </citation>
    <scope>NUCLEOTIDE SEQUENCE [LARGE SCALE GENOMIC DNA]</scope>
    <source>
        <strain evidence="9">zzj9</strain>
    </source>
</reference>
<name>A0A368JG59_9BACT</name>
<evidence type="ECO:0000256" key="4">
    <source>
        <dbReference type="ARBA" id="ARBA00022847"/>
    </source>
</evidence>
<feature type="transmembrane region" description="Helical" evidence="7">
    <location>
        <begin position="330"/>
        <end position="351"/>
    </location>
</feature>
<feature type="transmembrane region" description="Helical" evidence="7">
    <location>
        <begin position="87"/>
        <end position="105"/>
    </location>
</feature>
<feature type="transmembrane region" description="Helical" evidence="7">
    <location>
        <begin position="371"/>
        <end position="392"/>
    </location>
</feature>
<dbReference type="Pfam" id="PF01566">
    <property type="entry name" value="Nramp"/>
    <property type="match status" value="1"/>
</dbReference>
<feature type="transmembrane region" description="Helical" evidence="7">
    <location>
        <begin position="269"/>
        <end position="292"/>
    </location>
</feature>
<dbReference type="PANTHER" id="PTHR11706">
    <property type="entry name" value="SOLUTE CARRIER PROTEIN FAMILY 11 MEMBER"/>
    <property type="match status" value="1"/>
</dbReference>